<keyword evidence="4" id="KW-1185">Reference proteome</keyword>
<name>A0AA38FBR7_TAXCH</name>
<dbReference type="AlphaFoldDB" id="A0AA38FBR7"/>
<protein>
    <recommendedName>
        <fullName evidence="2">TPX2 central domain-containing protein</fullName>
    </recommendedName>
</protein>
<feature type="non-terminal residue" evidence="3">
    <location>
        <position position="1"/>
    </location>
</feature>
<dbReference type="InterPro" id="IPR027330">
    <property type="entry name" value="TPX2_central_dom"/>
</dbReference>
<sequence length="271" mass="31573">DDEASHTGCCFGTASTHAPFRRVKISAEVQEEMMSNISSFISHPLNRKSTDKQQRKSATRVNLKRQKQPCLESDSCTRPPEAKTSEELEQEELEIVPAVRARQVNRKIFCNKRSMGVLHIDRHHVTTPMEFQFPANKRFPNLDPPIELSVKLPLKSEPPPPLLHATKPQPFYLTTEDRGVEKERKFMLHLQENQRKEQEARIPKANPLPYTTDSPVIPPKPQPKKCTKSEPFRLESVIRHEEELRRIMEERKRLLREEAEMMNFRAWPITK</sequence>
<dbReference type="OMA" id="HMEERCR"/>
<feature type="domain" description="TPX2 central" evidence="2">
    <location>
        <begin position="13"/>
        <end position="133"/>
    </location>
</feature>
<dbReference type="GO" id="GO:0060236">
    <property type="term" value="P:regulation of mitotic spindle organization"/>
    <property type="evidence" value="ECO:0007669"/>
    <property type="project" value="InterPro"/>
</dbReference>
<gene>
    <name evidence="3" type="ORF">KI387_011952</name>
</gene>
<comment type="caution">
    <text evidence="3">The sequence shown here is derived from an EMBL/GenBank/DDBJ whole genome shotgun (WGS) entry which is preliminary data.</text>
</comment>
<proteinExistence type="predicted"/>
<dbReference type="GO" id="GO:0005880">
    <property type="term" value="C:nuclear microtubule"/>
    <property type="evidence" value="ECO:0007669"/>
    <property type="project" value="TreeGrafter"/>
</dbReference>
<evidence type="ECO:0000313" key="4">
    <source>
        <dbReference type="Proteomes" id="UP000824469"/>
    </source>
</evidence>
<evidence type="ECO:0000256" key="1">
    <source>
        <dbReference type="SAM" id="MobiDB-lite"/>
    </source>
</evidence>
<feature type="region of interest" description="Disordered" evidence="1">
    <location>
        <begin position="205"/>
        <end position="228"/>
    </location>
</feature>
<feature type="non-terminal residue" evidence="3">
    <location>
        <position position="271"/>
    </location>
</feature>
<dbReference type="GO" id="GO:0005819">
    <property type="term" value="C:spindle"/>
    <property type="evidence" value="ECO:0007669"/>
    <property type="project" value="InterPro"/>
</dbReference>
<dbReference type="PANTHER" id="PTHR14326">
    <property type="entry name" value="TARGETING PROTEIN FOR XKLP2"/>
    <property type="match status" value="1"/>
</dbReference>
<dbReference type="GO" id="GO:0090307">
    <property type="term" value="P:mitotic spindle assembly"/>
    <property type="evidence" value="ECO:0007669"/>
    <property type="project" value="TreeGrafter"/>
</dbReference>
<dbReference type="EMBL" id="JAHRHJ020000009">
    <property type="protein sequence ID" value="KAH9300369.1"/>
    <property type="molecule type" value="Genomic_DNA"/>
</dbReference>
<feature type="compositionally biased region" description="Basic residues" evidence="1">
    <location>
        <begin position="55"/>
        <end position="67"/>
    </location>
</feature>
<dbReference type="GO" id="GO:0008017">
    <property type="term" value="F:microtubule binding"/>
    <property type="evidence" value="ECO:0007669"/>
    <property type="project" value="TreeGrafter"/>
</dbReference>
<feature type="region of interest" description="Disordered" evidence="1">
    <location>
        <begin position="39"/>
        <end position="89"/>
    </location>
</feature>
<reference evidence="3 4" key="1">
    <citation type="journal article" date="2021" name="Nat. Plants">
        <title>The Taxus genome provides insights into paclitaxel biosynthesis.</title>
        <authorList>
            <person name="Xiong X."/>
            <person name="Gou J."/>
            <person name="Liao Q."/>
            <person name="Li Y."/>
            <person name="Zhou Q."/>
            <person name="Bi G."/>
            <person name="Li C."/>
            <person name="Du R."/>
            <person name="Wang X."/>
            <person name="Sun T."/>
            <person name="Guo L."/>
            <person name="Liang H."/>
            <person name="Lu P."/>
            <person name="Wu Y."/>
            <person name="Zhang Z."/>
            <person name="Ro D.K."/>
            <person name="Shang Y."/>
            <person name="Huang S."/>
            <person name="Yan J."/>
        </authorList>
    </citation>
    <scope>NUCLEOTIDE SEQUENCE [LARGE SCALE GENOMIC DNA]</scope>
    <source>
        <strain evidence="3">Ta-2019</strain>
    </source>
</reference>
<dbReference type="InterPro" id="IPR009675">
    <property type="entry name" value="TPX2_fam"/>
</dbReference>
<evidence type="ECO:0000259" key="2">
    <source>
        <dbReference type="Pfam" id="PF12214"/>
    </source>
</evidence>
<organism evidence="3 4">
    <name type="scientific">Taxus chinensis</name>
    <name type="common">Chinese yew</name>
    <name type="synonym">Taxus wallichiana var. chinensis</name>
    <dbReference type="NCBI Taxonomy" id="29808"/>
    <lineage>
        <taxon>Eukaryota</taxon>
        <taxon>Viridiplantae</taxon>
        <taxon>Streptophyta</taxon>
        <taxon>Embryophyta</taxon>
        <taxon>Tracheophyta</taxon>
        <taxon>Spermatophyta</taxon>
        <taxon>Pinopsida</taxon>
        <taxon>Pinidae</taxon>
        <taxon>Conifers II</taxon>
        <taxon>Cupressales</taxon>
        <taxon>Taxaceae</taxon>
        <taxon>Taxus</taxon>
    </lineage>
</organism>
<dbReference type="Pfam" id="PF12214">
    <property type="entry name" value="TPX2_importin"/>
    <property type="match status" value="1"/>
</dbReference>
<dbReference type="PANTHER" id="PTHR14326:SF44">
    <property type="entry name" value="TARGETING PROTEIN FOR XKLP2"/>
    <property type="match status" value="1"/>
</dbReference>
<evidence type="ECO:0000313" key="3">
    <source>
        <dbReference type="EMBL" id="KAH9300369.1"/>
    </source>
</evidence>
<dbReference type="GO" id="GO:0030295">
    <property type="term" value="F:protein kinase activator activity"/>
    <property type="evidence" value="ECO:0007669"/>
    <property type="project" value="TreeGrafter"/>
</dbReference>
<dbReference type="Proteomes" id="UP000824469">
    <property type="component" value="Unassembled WGS sequence"/>
</dbReference>
<accession>A0AA38FBR7</accession>